<accession>A0A6J6D4Z5</accession>
<gene>
    <name evidence="2" type="ORF">UFOPK1572_00693</name>
</gene>
<dbReference type="Pfam" id="PF00041">
    <property type="entry name" value="fn3"/>
    <property type="match status" value="1"/>
</dbReference>
<sequence>MASPLVAGYAALLAQQQPSLCAAQISDAIVQRATPNALGGVIATTPNRLLFVDTSPIPATVPGLASNIITTVSSGSVLASWELPCDGGSTLTKTTVSLYRGSTLLQRRTLTPGTTTARFTRLQNGVQYRVRVQHHNAIGDGASTTRWKTVTVRALRSGETIPVRSIGRFAGDLTMKWKVASSSRGVCKVLSNPTSIRFLRAGTCRVAIRTNAGGTPAIHNLRVN</sequence>
<dbReference type="SUPFAM" id="SSF52743">
    <property type="entry name" value="Subtilisin-like"/>
    <property type="match status" value="1"/>
</dbReference>
<dbReference type="CDD" id="cd00063">
    <property type="entry name" value="FN3"/>
    <property type="match status" value="1"/>
</dbReference>
<name>A0A6J6D4Z5_9ZZZZ</name>
<dbReference type="InterPro" id="IPR013783">
    <property type="entry name" value="Ig-like_fold"/>
</dbReference>
<feature type="domain" description="Fibronectin type-III" evidence="1">
    <location>
        <begin position="61"/>
        <end position="155"/>
    </location>
</feature>
<dbReference type="SUPFAM" id="SSF49265">
    <property type="entry name" value="Fibronectin type III"/>
    <property type="match status" value="1"/>
</dbReference>
<evidence type="ECO:0000313" key="2">
    <source>
        <dbReference type="EMBL" id="CAB4559010.1"/>
    </source>
</evidence>
<dbReference type="InterPro" id="IPR003961">
    <property type="entry name" value="FN3_dom"/>
</dbReference>
<dbReference type="Gene3D" id="3.40.50.200">
    <property type="entry name" value="Peptidase S8/S53 domain"/>
    <property type="match status" value="1"/>
</dbReference>
<proteinExistence type="predicted"/>
<dbReference type="GO" id="GO:0004252">
    <property type="term" value="F:serine-type endopeptidase activity"/>
    <property type="evidence" value="ECO:0007669"/>
    <property type="project" value="InterPro"/>
</dbReference>
<dbReference type="InterPro" id="IPR036852">
    <property type="entry name" value="Peptidase_S8/S53_dom_sf"/>
</dbReference>
<evidence type="ECO:0000259" key="1">
    <source>
        <dbReference type="PROSITE" id="PS50853"/>
    </source>
</evidence>
<dbReference type="Gene3D" id="2.60.40.10">
    <property type="entry name" value="Immunoglobulins"/>
    <property type="match status" value="1"/>
</dbReference>
<dbReference type="SMART" id="SM00060">
    <property type="entry name" value="FN3"/>
    <property type="match status" value="1"/>
</dbReference>
<dbReference type="InterPro" id="IPR036116">
    <property type="entry name" value="FN3_sf"/>
</dbReference>
<dbReference type="AlphaFoldDB" id="A0A6J6D4Z5"/>
<protein>
    <submittedName>
        <fullName evidence="2">Unannotated protein</fullName>
    </submittedName>
</protein>
<dbReference type="GO" id="GO:0006508">
    <property type="term" value="P:proteolysis"/>
    <property type="evidence" value="ECO:0007669"/>
    <property type="project" value="InterPro"/>
</dbReference>
<organism evidence="2">
    <name type="scientific">freshwater metagenome</name>
    <dbReference type="NCBI Taxonomy" id="449393"/>
    <lineage>
        <taxon>unclassified sequences</taxon>
        <taxon>metagenomes</taxon>
        <taxon>ecological metagenomes</taxon>
    </lineage>
</organism>
<dbReference type="EMBL" id="CAEZTC010000070">
    <property type="protein sequence ID" value="CAB4559010.1"/>
    <property type="molecule type" value="Genomic_DNA"/>
</dbReference>
<reference evidence="2" key="1">
    <citation type="submission" date="2020-05" db="EMBL/GenBank/DDBJ databases">
        <authorList>
            <person name="Chiriac C."/>
            <person name="Salcher M."/>
            <person name="Ghai R."/>
            <person name="Kavagutti S V."/>
        </authorList>
    </citation>
    <scope>NUCLEOTIDE SEQUENCE</scope>
</reference>
<dbReference type="PROSITE" id="PS50853">
    <property type="entry name" value="FN3"/>
    <property type="match status" value="1"/>
</dbReference>